<evidence type="ECO:0000256" key="10">
    <source>
        <dbReference type="SAM" id="Coils"/>
    </source>
</evidence>
<evidence type="ECO:0000256" key="2">
    <source>
        <dbReference type="ARBA" id="ARBA00004514"/>
    </source>
</evidence>
<feature type="compositionally biased region" description="Basic residues" evidence="11">
    <location>
        <begin position="1"/>
        <end position="12"/>
    </location>
</feature>
<comment type="subcellular location">
    <subcellularLocation>
        <location evidence="2">Cytoplasm</location>
        <location evidence="2">Cytosol</location>
    </subcellularLocation>
    <subcellularLocation>
        <location evidence="1">Endosome membrane</location>
        <topology evidence="1">Peripheral membrane protein</topology>
    </subcellularLocation>
</comment>
<dbReference type="FunFam" id="3.30.1520.10:FF:000060">
    <property type="entry name" value="Phox (PX) domain-containing protein"/>
    <property type="match status" value="1"/>
</dbReference>
<dbReference type="SUPFAM" id="SSF64268">
    <property type="entry name" value="PX domain"/>
    <property type="match status" value="1"/>
</dbReference>
<evidence type="ECO:0000256" key="5">
    <source>
        <dbReference type="ARBA" id="ARBA00022753"/>
    </source>
</evidence>
<proteinExistence type="predicted"/>
<dbReference type="InterPro" id="IPR001683">
    <property type="entry name" value="PX_dom"/>
</dbReference>
<dbReference type="PANTHER" id="PTHR46856">
    <property type="entry name" value="PX DOMAIN-CONTAINING PROTEIN EREL1-RELATED"/>
    <property type="match status" value="1"/>
</dbReference>
<dbReference type="OrthoDB" id="76516at2759"/>
<feature type="coiled-coil region" evidence="10">
    <location>
        <begin position="496"/>
        <end position="555"/>
    </location>
</feature>
<organism evidence="13 14">
    <name type="scientific">Hibiscus trionum</name>
    <name type="common">Flower of an hour</name>
    <dbReference type="NCBI Taxonomy" id="183268"/>
    <lineage>
        <taxon>Eukaryota</taxon>
        <taxon>Viridiplantae</taxon>
        <taxon>Streptophyta</taxon>
        <taxon>Embryophyta</taxon>
        <taxon>Tracheophyta</taxon>
        <taxon>Spermatophyta</taxon>
        <taxon>Magnoliopsida</taxon>
        <taxon>eudicotyledons</taxon>
        <taxon>Gunneridae</taxon>
        <taxon>Pentapetalae</taxon>
        <taxon>rosids</taxon>
        <taxon>malvids</taxon>
        <taxon>Malvales</taxon>
        <taxon>Malvaceae</taxon>
        <taxon>Malvoideae</taxon>
        <taxon>Hibiscus</taxon>
    </lineage>
</organism>
<evidence type="ECO:0000256" key="11">
    <source>
        <dbReference type="SAM" id="MobiDB-lite"/>
    </source>
</evidence>
<dbReference type="AlphaFoldDB" id="A0A9W7M4B3"/>
<dbReference type="Gene3D" id="3.30.1520.10">
    <property type="entry name" value="Phox-like domain"/>
    <property type="match status" value="1"/>
</dbReference>
<evidence type="ECO:0000256" key="6">
    <source>
        <dbReference type="ARBA" id="ARBA00022927"/>
    </source>
</evidence>
<evidence type="ECO:0000313" key="14">
    <source>
        <dbReference type="Proteomes" id="UP001165190"/>
    </source>
</evidence>
<keyword evidence="4" id="KW-0963">Cytoplasm</keyword>
<dbReference type="InterPro" id="IPR036871">
    <property type="entry name" value="PX_dom_sf"/>
</dbReference>
<dbReference type="Pfam" id="PF00787">
    <property type="entry name" value="PX"/>
    <property type="match status" value="1"/>
</dbReference>
<keyword evidence="3" id="KW-0813">Transport</keyword>
<evidence type="ECO:0000259" key="12">
    <source>
        <dbReference type="PROSITE" id="PS50195"/>
    </source>
</evidence>
<dbReference type="SMART" id="SM00312">
    <property type="entry name" value="PX"/>
    <property type="match status" value="1"/>
</dbReference>
<sequence length="713" mass="80383">MMQRRSPPKHRHDGTSPLPLGMDWSPPPRKWNGKETVWPHDPRTGWSYSVTIPSWVVLPKSRDSEPVVFYRVQVGLQSPEGVTTTRGVLRRFNDFLKLFTELKAAFPKKSLPPAPPKGLLRMKSRVLLEERRCSLEEWMKKLLSDIDLSRSVTVASFLELEAAARSAFQEENECSTEPNVAGHSTVLSNDVHPSPNISHIAGCSSITSDYGSDTAYETSELGSPRLGIDDSSDIGLGDLTLDEDLSGSIEKFVKYGMSNIDEGLVMGQTILEQLEDFPRHKTHSRNINNTMEKETYNVNGSKASFLGSNGLDLFSEREPAKMAGHAQKLSTESVVSDITSLKGSDMGNSRIPNSSVDPPGTSEVSSTMGTGKSDSQFSGATQIFLPLDQRQKMNRVLLSMLQRLVTAKTDMEDIIARLNQEIAVKSYLTTKVKDLEVELESTKQKSRENLQQAILIERERFTQMQWEIEELRRKSLEMDLKLNPKQDEMQITKTANHSAAKEKDAMSQELNATKEQLNIISKQYEELETKSKADIKLLVKEVKSLRKSEKELKHEVGQSLSKISEVEVQLEHERQISKHARTAREKLLNECRLLQNRLLECHVNLSTDDDENLIKDSSLVEEALDLLTTSDDKISLLLSEVQLLAKEDSTATGDVNNVHDNHYDSRVDDELRKIISDIFADNAKLRKQVNSQLRHRLKCDIMSKNNEKELNKS</sequence>
<evidence type="ECO:0000256" key="7">
    <source>
        <dbReference type="ARBA" id="ARBA00023054"/>
    </source>
</evidence>
<dbReference type="GO" id="GO:0015031">
    <property type="term" value="P:protein transport"/>
    <property type="evidence" value="ECO:0007669"/>
    <property type="project" value="UniProtKB-KW"/>
</dbReference>
<protein>
    <recommendedName>
        <fullName evidence="12">PX domain-containing protein</fullName>
    </recommendedName>
</protein>
<dbReference type="Proteomes" id="UP001165190">
    <property type="component" value="Unassembled WGS sequence"/>
</dbReference>
<evidence type="ECO:0000256" key="3">
    <source>
        <dbReference type="ARBA" id="ARBA00022448"/>
    </source>
</evidence>
<feature type="region of interest" description="Disordered" evidence="11">
    <location>
        <begin position="340"/>
        <end position="375"/>
    </location>
</feature>
<evidence type="ECO:0000256" key="9">
    <source>
        <dbReference type="ARBA" id="ARBA00055681"/>
    </source>
</evidence>
<dbReference type="GO" id="GO:0010008">
    <property type="term" value="C:endosome membrane"/>
    <property type="evidence" value="ECO:0007669"/>
    <property type="project" value="UniProtKB-SubCell"/>
</dbReference>
<dbReference type="EMBL" id="BSYR01000022">
    <property type="protein sequence ID" value="GMI89282.1"/>
    <property type="molecule type" value="Genomic_DNA"/>
</dbReference>
<dbReference type="GO" id="GO:0035091">
    <property type="term" value="F:phosphatidylinositol binding"/>
    <property type="evidence" value="ECO:0007669"/>
    <property type="project" value="InterPro"/>
</dbReference>
<keyword evidence="14" id="KW-1185">Reference proteome</keyword>
<evidence type="ECO:0000256" key="4">
    <source>
        <dbReference type="ARBA" id="ARBA00022490"/>
    </source>
</evidence>
<feature type="region of interest" description="Disordered" evidence="11">
    <location>
        <begin position="1"/>
        <end position="26"/>
    </location>
</feature>
<dbReference type="PANTHER" id="PTHR46856:SF1">
    <property type="entry name" value="PX DOMAIN-CONTAINING PROTEIN EREL1-RELATED"/>
    <property type="match status" value="1"/>
</dbReference>
<comment type="caution">
    <text evidence="13">The sequence shown here is derived from an EMBL/GenBank/DDBJ whole genome shotgun (WGS) entry which is preliminary data.</text>
</comment>
<evidence type="ECO:0000256" key="1">
    <source>
        <dbReference type="ARBA" id="ARBA00004481"/>
    </source>
</evidence>
<accession>A0A9W7M4B3</accession>
<feature type="coiled-coil region" evidence="10">
    <location>
        <begin position="401"/>
        <end position="452"/>
    </location>
</feature>
<evidence type="ECO:0000256" key="8">
    <source>
        <dbReference type="ARBA" id="ARBA00023136"/>
    </source>
</evidence>
<dbReference type="InterPro" id="IPR044588">
    <property type="entry name" value="EREX-like"/>
</dbReference>
<comment type="function">
    <text evidence="9">Acts as an effector of RABF2A and RABF2B. Involved in vacuolar transport of storage proteins. Regulates membrane trafficking to protein storage vacuoles (PSVs). Binds specifically to phosphatidylinositol 3-monophosphate (PtdIns3P).</text>
</comment>
<keyword evidence="5" id="KW-0967">Endosome</keyword>
<feature type="domain" description="PX" evidence="12">
    <location>
        <begin position="48"/>
        <end position="165"/>
    </location>
</feature>
<keyword evidence="8" id="KW-0472">Membrane</keyword>
<keyword evidence="6" id="KW-0653">Protein transport</keyword>
<reference evidence="13" key="1">
    <citation type="submission" date="2023-05" db="EMBL/GenBank/DDBJ databases">
        <title>Genome and transcriptome analyses reveal genes involved in the formation of fine ridges on petal epidermal cells in Hibiscus trionum.</title>
        <authorList>
            <person name="Koshimizu S."/>
            <person name="Masuda S."/>
            <person name="Ishii T."/>
            <person name="Shirasu K."/>
            <person name="Hoshino A."/>
            <person name="Arita M."/>
        </authorList>
    </citation>
    <scope>NUCLEOTIDE SEQUENCE</scope>
    <source>
        <strain evidence="13">Hamamatsu line</strain>
    </source>
</reference>
<keyword evidence="7 10" id="KW-0175">Coiled coil</keyword>
<evidence type="ECO:0000313" key="13">
    <source>
        <dbReference type="EMBL" id="GMI89282.1"/>
    </source>
</evidence>
<gene>
    <name evidence="13" type="ORF">HRI_002597500</name>
</gene>
<name>A0A9W7M4B3_HIBTR</name>
<dbReference type="GO" id="GO:0005829">
    <property type="term" value="C:cytosol"/>
    <property type="evidence" value="ECO:0007669"/>
    <property type="project" value="UniProtKB-SubCell"/>
</dbReference>
<dbReference type="PROSITE" id="PS50195">
    <property type="entry name" value="PX"/>
    <property type="match status" value="1"/>
</dbReference>